<dbReference type="NCBIfam" id="TIGR02428">
    <property type="entry name" value="pcaJ_scoB_fam"/>
    <property type="match status" value="1"/>
</dbReference>
<evidence type="ECO:0000256" key="2">
    <source>
        <dbReference type="ARBA" id="ARBA00022679"/>
    </source>
</evidence>
<dbReference type="GO" id="GO:0008410">
    <property type="term" value="F:CoA-transferase activity"/>
    <property type="evidence" value="ECO:0007669"/>
    <property type="project" value="InterPro"/>
</dbReference>
<dbReference type="InterPro" id="IPR004165">
    <property type="entry name" value="CoA_trans_fam_I"/>
</dbReference>
<dbReference type="PROSITE" id="PS01274">
    <property type="entry name" value="COA_TRANSF_2"/>
    <property type="match status" value="1"/>
</dbReference>
<keyword evidence="2" id="KW-0808">Transferase</keyword>
<dbReference type="Pfam" id="PF01144">
    <property type="entry name" value="CoA_trans"/>
    <property type="match status" value="1"/>
</dbReference>
<dbReference type="InterPro" id="IPR037171">
    <property type="entry name" value="NagB/RpiA_transferase-like"/>
</dbReference>
<sequence>MSHPSETADFTPLTRPQMAARVAADIPEGWYVNLGIGVPTLVADHVPADREVIFHSENGLLGMGKAPPKEAVDPWLINAGKQHVTLNPGGSYFHHADSFAMIRGGHLDLCVLGAFEVAENGDIANWATSVNDSAPAVGGAMDLSAGAKRLWVVMEHTTKDGQPRLVKRCSYPLTALGVVTRVYTNLAVLDVTPEGFIVREMVPGLTFDALQARTDAKLQRA</sequence>
<dbReference type="AlphaFoldDB" id="A0A8J2YNW1"/>
<name>A0A8J2YNW1_9PROT</name>
<dbReference type="PANTHER" id="PTHR13707">
    <property type="entry name" value="KETOACID-COENZYME A TRANSFERASE"/>
    <property type="match status" value="1"/>
</dbReference>
<dbReference type="SMART" id="SM00882">
    <property type="entry name" value="CoA_trans"/>
    <property type="match status" value="1"/>
</dbReference>
<dbReference type="PANTHER" id="PTHR13707:SF57">
    <property type="entry name" value="SUCCINYL-COA:3-KETOACID COENZYME A TRANSFERASE SUBUNIT B-RELATED"/>
    <property type="match status" value="1"/>
</dbReference>
<protein>
    <submittedName>
        <fullName evidence="3">3-oxoadipate CoA-transferase subunit B</fullName>
    </submittedName>
</protein>
<reference evidence="3" key="1">
    <citation type="journal article" date="2014" name="Int. J. Syst. Evol. Microbiol.">
        <title>Complete genome sequence of Corynebacterium casei LMG S-19264T (=DSM 44701T), isolated from a smear-ripened cheese.</title>
        <authorList>
            <consortium name="US DOE Joint Genome Institute (JGI-PGF)"/>
            <person name="Walter F."/>
            <person name="Albersmeier A."/>
            <person name="Kalinowski J."/>
            <person name="Ruckert C."/>
        </authorList>
    </citation>
    <scope>NUCLEOTIDE SEQUENCE</scope>
    <source>
        <strain evidence="3">CGMCC 1.15725</strain>
    </source>
</reference>
<evidence type="ECO:0000313" key="4">
    <source>
        <dbReference type="Proteomes" id="UP000646365"/>
    </source>
</evidence>
<dbReference type="Gene3D" id="3.40.1080.10">
    <property type="entry name" value="Glutaconate Coenzyme A-transferase"/>
    <property type="match status" value="1"/>
</dbReference>
<evidence type="ECO:0000256" key="1">
    <source>
        <dbReference type="ARBA" id="ARBA00007047"/>
    </source>
</evidence>
<gene>
    <name evidence="3" type="ORF">GCM10011611_01300</name>
</gene>
<proteinExistence type="inferred from homology"/>
<organism evidence="3 4">
    <name type="scientific">Aliidongia dinghuensis</name>
    <dbReference type="NCBI Taxonomy" id="1867774"/>
    <lineage>
        <taxon>Bacteria</taxon>
        <taxon>Pseudomonadati</taxon>
        <taxon>Pseudomonadota</taxon>
        <taxon>Alphaproteobacteria</taxon>
        <taxon>Rhodospirillales</taxon>
        <taxon>Dongiaceae</taxon>
        <taxon>Aliidongia</taxon>
    </lineage>
</organism>
<dbReference type="InterPro" id="IPR012791">
    <property type="entry name" value="3-oxoacid_CoA-transf_B"/>
</dbReference>
<keyword evidence="4" id="KW-1185">Reference proteome</keyword>
<dbReference type="EMBL" id="BMJQ01000001">
    <property type="protein sequence ID" value="GGE99445.1"/>
    <property type="molecule type" value="Genomic_DNA"/>
</dbReference>
<comment type="similarity">
    <text evidence="1">Belongs to the 3-oxoacid CoA-transferase subunit B family.</text>
</comment>
<reference evidence="3" key="2">
    <citation type="submission" date="2020-09" db="EMBL/GenBank/DDBJ databases">
        <authorList>
            <person name="Sun Q."/>
            <person name="Zhou Y."/>
        </authorList>
    </citation>
    <scope>NUCLEOTIDE SEQUENCE</scope>
    <source>
        <strain evidence="3">CGMCC 1.15725</strain>
    </source>
</reference>
<dbReference type="InterPro" id="IPR004164">
    <property type="entry name" value="CoA_transf_AS"/>
</dbReference>
<comment type="caution">
    <text evidence="3">The sequence shown here is derived from an EMBL/GenBank/DDBJ whole genome shotgun (WGS) entry which is preliminary data.</text>
</comment>
<dbReference type="RefSeq" id="WP_189041372.1">
    <property type="nucleotide sequence ID" value="NZ_BMJQ01000001.1"/>
</dbReference>
<accession>A0A8J2YNW1</accession>
<dbReference type="SUPFAM" id="SSF100950">
    <property type="entry name" value="NagB/RpiA/CoA transferase-like"/>
    <property type="match status" value="1"/>
</dbReference>
<dbReference type="Proteomes" id="UP000646365">
    <property type="component" value="Unassembled WGS sequence"/>
</dbReference>
<evidence type="ECO:0000313" key="3">
    <source>
        <dbReference type="EMBL" id="GGE99445.1"/>
    </source>
</evidence>